<name>A0ACC1SNT9_9HYPO</name>
<evidence type="ECO:0000313" key="2">
    <source>
        <dbReference type="Proteomes" id="UP001148629"/>
    </source>
</evidence>
<sequence>MPAFTDPKVKAQSEESFDIVIIGAGVSGINTAHTVKTKAPPGTAYVILERRSQIGGTWDLFRYPGIRSDSDMFTFGFSWNPWTKEKPLATGPEIVSYLLDSASKVGADKHMRFHHSVISADWSSDNSRWTVTARDGNNELVSFRTRFVVLGTGYYDFNEPMFAPIPGLDRFQGDIIKPQFWPSDYNYLNKNIVIIGSGATAVTLLPSLAADAKHVTMIQRSPTYIAALPMSRGFFTRLLQAFLPSFVTNRLNRLQHILMGYILYSYSRKNPRKVRDTLEKASAAQLPSDVPVKPHFTPRYNPWDQRLCVCPDGDFYTALRSTKASIVTDTIDEVTETEIVLKSGQRLHPDVIVPATGLKLQFAGGIPISVDGKIVDPTTKFTWQGCMLQDVPNMAFIIGYVNASWTLGAEATGVLLGRLWGRMKSSGANVAIPRLEAPENMQQVSLFALSSTYFQGASKVFPKGGVGQWSQKKNYFVDVWKATWSDLSAGIEFR</sequence>
<keyword evidence="2" id="KW-1185">Reference proteome</keyword>
<gene>
    <name evidence="1" type="ORF">NM208_g3501</name>
</gene>
<accession>A0ACC1SNT9</accession>
<proteinExistence type="predicted"/>
<comment type="caution">
    <text evidence="1">The sequence shown here is derived from an EMBL/GenBank/DDBJ whole genome shotgun (WGS) entry which is preliminary data.</text>
</comment>
<dbReference type="Proteomes" id="UP001148629">
    <property type="component" value="Unassembled WGS sequence"/>
</dbReference>
<reference evidence="1" key="1">
    <citation type="submission" date="2022-08" db="EMBL/GenBank/DDBJ databases">
        <title>Genome Sequence of Fusarium decemcellulare.</title>
        <authorList>
            <person name="Buettner E."/>
        </authorList>
    </citation>
    <scope>NUCLEOTIDE SEQUENCE</scope>
    <source>
        <strain evidence="1">Babe19</strain>
    </source>
</reference>
<protein>
    <submittedName>
        <fullName evidence="1">Uncharacterized protein</fullName>
    </submittedName>
</protein>
<dbReference type="EMBL" id="JANRMS010000237">
    <property type="protein sequence ID" value="KAJ3543591.1"/>
    <property type="molecule type" value="Genomic_DNA"/>
</dbReference>
<organism evidence="1 2">
    <name type="scientific">Fusarium decemcellulare</name>
    <dbReference type="NCBI Taxonomy" id="57161"/>
    <lineage>
        <taxon>Eukaryota</taxon>
        <taxon>Fungi</taxon>
        <taxon>Dikarya</taxon>
        <taxon>Ascomycota</taxon>
        <taxon>Pezizomycotina</taxon>
        <taxon>Sordariomycetes</taxon>
        <taxon>Hypocreomycetidae</taxon>
        <taxon>Hypocreales</taxon>
        <taxon>Nectriaceae</taxon>
        <taxon>Fusarium</taxon>
        <taxon>Fusarium decemcellulare species complex</taxon>
    </lineage>
</organism>
<evidence type="ECO:0000313" key="1">
    <source>
        <dbReference type="EMBL" id="KAJ3543591.1"/>
    </source>
</evidence>